<dbReference type="Gene3D" id="3.60.15.10">
    <property type="entry name" value="Ribonuclease Z/Hydroxyacylglutathione hydrolase-like"/>
    <property type="match status" value="1"/>
</dbReference>
<evidence type="ECO:0000259" key="5">
    <source>
        <dbReference type="SMART" id="SM00849"/>
    </source>
</evidence>
<name>A0A7X1AUK6_9BACT</name>
<accession>A0A7X1AUK6</accession>
<dbReference type="AlphaFoldDB" id="A0A7X1AUK6"/>
<evidence type="ECO:0000256" key="3">
    <source>
        <dbReference type="ARBA" id="ARBA00022801"/>
    </source>
</evidence>
<evidence type="ECO:0000313" key="6">
    <source>
        <dbReference type="EMBL" id="MBC2600295.1"/>
    </source>
</evidence>
<proteinExistence type="predicted"/>
<organism evidence="6 7">
    <name type="scientific">Puniceicoccus vermicola</name>
    <dbReference type="NCBI Taxonomy" id="388746"/>
    <lineage>
        <taxon>Bacteria</taxon>
        <taxon>Pseudomonadati</taxon>
        <taxon>Verrucomicrobiota</taxon>
        <taxon>Opitutia</taxon>
        <taxon>Puniceicoccales</taxon>
        <taxon>Puniceicoccaceae</taxon>
        <taxon>Puniceicoccus</taxon>
    </lineage>
</organism>
<comment type="caution">
    <text evidence="6">The sequence shown here is derived from an EMBL/GenBank/DDBJ whole genome shotgun (WGS) entry which is preliminary data.</text>
</comment>
<keyword evidence="3 6" id="KW-0378">Hydrolase</keyword>
<dbReference type="RefSeq" id="WP_185691049.1">
    <property type="nucleotide sequence ID" value="NZ_JACHVA010000009.1"/>
</dbReference>
<sequence length="210" mass="23238">MEVKILPLGPIQTNAYFLAKDGHAVLIDAPMGAHDAVTALLEEKGLTLDALLLTHAHWDHTTDAYLFQKDGIPLYGHRDDQELYENPRTMSSYGLPGVPMEPVQIDHWVDEGSQLEFLGESVEVRHVPGHCPGNILFYFEDEAACFSGDVIFAGSVGRADLPGGDFAVLEKSIQKRVFTLPDDTEIYPGHGPITSVREEKRRNPFVRAIS</sequence>
<gene>
    <name evidence="6" type="ORF">H5P30_00710</name>
</gene>
<keyword evidence="7" id="KW-1185">Reference proteome</keyword>
<dbReference type="Proteomes" id="UP000525652">
    <property type="component" value="Unassembled WGS sequence"/>
</dbReference>
<evidence type="ECO:0000256" key="4">
    <source>
        <dbReference type="ARBA" id="ARBA00022833"/>
    </source>
</evidence>
<evidence type="ECO:0000256" key="2">
    <source>
        <dbReference type="ARBA" id="ARBA00022723"/>
    </source>
</evidence>
<keyword evidence="4" id="KW-0862">Zinc</keyword>
<protein>
    <submittedName>
        <fullName evidence="6">MBL fold metallo-hydrolase</fullName>
    </submittedName>
</protein>
<dbReference type="GO" id="GO:0046872">
    <property type="term" value="F:metal ion binding"/>
    <property type="evidence" value="ECO:0007669"/>
    <property type="project" value="UniProtKB-KW"/>
</dbReference>
<evidence type="ECO:0000256" key="1">
    <source>
        <dbReference type="ARBA" id="ARBA00001947"/>
    </source>
</evidence>
<dbReference type="CDD" id="cd06262">
    <property type="entry name" value="metallo-hydrolase-like_MBL-fold"/>
    <property type="match status" value="1"/>
</dbReference>
<dbReference type="PANTHER" id="PTHR46233">
    <property type="entry name" value="HYDROXYACYLGLUTATHIONE HYDROLASE GLOC"/>
    <property type="match status" value="1"/>
</dbReference>
<dbReference type="GO" id="GO:0016787">
    <property type="term" value="F:hydrolase activity"/>
    <property type="evidence" value="ECO:0007669"/>
    <property type="project" value="UniProtKB-KW"/>
</dbReference>
<dbReference type="InterPro" id="IPR036866">
    <property type="entry name" value="RibonucZ/Hydroxyglut_hydro"/>
</dbReference>
<dbReference type="PANTHER" id="PTHR46233:SF3">
    <property type="entry name" value="HYDROXYACYLGLUTATHIONE HYDROLASE GLOC"/>
    <property type="match status" value="1"/>
</dbReference>
<evidence type="ECO:0000313" key="7">
    <source>
        <dbReference type="Proteomes" id="UP000525652"/>
    </source>
</evidence>
<dbReference type="SMART" id="SM00849">
    <property type="entry name" value="Lactamase_B"/>
    <property type="match status" value="1"/>
</dbReference>
<reference evidence="6 7" key="1">
    <citation type="submission" date="2020-07" db="EMBL/GenBank/DDBJ databases">
        <authorList>
            <person name="Feng X."/>
        </authorList>
    </citation>
    <scope>NUCLEOTIDE SEQUENCE [LARGE SCALE GENOMIC DNA]</scope>
    <source>
        <strain evidence="6 7">JCM14086</strain>
    </source>
</reference>
<dbReference type="InterPro" id="IPR051453">
    <property type="entry name" value="MBL_Glyoxalase_II"/>
</dbReference>
<feature type="domain" description="Metallo-beta-lactamase" evidence="5">
    <location>
        <begin position="12"/>
        <end position="190"/>
    </location>
</feature>
<dbReference type="Pfam" id="PF00753">
    <property type="entry name" value="Lactamase_B"/>
    <property type="match status" value="1"/>
</dbReference>
<comment type="cofactor">
    <cofactor evidence="1">
        <name>Zn(2+)</name>
        <dbReference type="ChEBI" id="CHEBI:29105"/>
    </cofactor>
</comment>
<keyword evidence="2" id="KW-0479">Metal-binding</keyword>
<dbReference type="InterPro" id="IPR001279">
    <property type="entry name" value="Metallo-B-lactamas"/>
</dbReference>
<dbReference type="SUPFAM" id="SSF56281">
    <property type="entry name" value="Metallo-hydrolase/oxidoreductase"/>
    <property type="match status" value="1"/>
</dbReference>
<dbReference type="EMBL" id="JACHVA010000009">
    <property type="protein sequence ID" value="MBC2600295.1"/>
    <property type="molecule type" value="Genomic_DNA"/>
</dbReference>